<evidence type="ECO:0000256" key="2">
    <source>
        <dbReference type="ARBA" id="ARBA00022692"/>
    </source>
</evidence>
<dbReference type="EMBL" id="VTPC01087050">
    <property type="protein sequence ID" value="KAF2886638.1"/>
    <property type="molecule type" value="Genomic_DNA"/>
</dbReference>
<evidence type="ECO:0000256" key="5">
    <source>
        <dbReference type="ARBA" id="ARBA00022989"/>
    </source>
</evidence>
<dbReference type="PANTHER" id="PTHR24223:SF448">
    <property type="entry name" value="FI20146P1-RELATED"/>
    <property type="match status" value="1"/>
</dbReference>
<evidence type="ECO:0000256" key="6">
    <source>
        <dbReference type="ARBA" id="ARBA00023136"/>
    </source>
</evidence>
<dbReference type="InterPro" id="IPR036640">
    <property type="entry name" value="ABC1_TM_sf"/>
</dbReference>
<name>A0A8K0CLI7_IGNLU</name>
<reference evidence="9" key="1">
    <citation type="submission" date="2019-08" db="EMBL/GenBank/DDBJ databases">
        <title>The genome of the North American firefly Photinus pyralis.</title>
        <authorList>
            <consortium name="Photinus pyralis genome working group"/>
            <person name="Fallon T.R."/>
            <person name="Sander Lower S.E."/>
            <person name="Weng J.-K."/>
        </authorList>
    </citation>
    <scope>NUCLEOTIDE SEQUENCE</scope>
    <source>
        <strain evidence="9">TRF0915ILg1</strain>
        <tissue evidence="9">Whole body</tissue>
    </source>
</reference>
<evidence type="ECO:0000313" key="10">
    <source>
        <dbReference type="Proteomes" id="UP000801492"/>
    </source>
</evidence>
<sequence length="231" mass="26244">VNIEQDRFGQTGSSEAYLSTETSVHIYSGIAAAMVIITLYSSYYFFKYCMRASTALHNNMFSNTVQAAMRFFNTNSTGRILNRFSKDMGSIDEVLPMVAIDCLRIGLNVVGVTVVVSLVNPWLLIVTAVILIIFYLLRVVYMKTSRSIKRLEGITRSPVFSHLNASLQGLTTIRAFGAQKILKKEFDDHQDFHSSVWYLFLSCSRAFGFWLDFICVIYIGIVTFSFFFMKN</sequence>
<keyword evidence="4" id="KW-0067">ATP-binding</keyword>
<dbReference type="Proteomes" id="UP000801492">
    <property type="component" value="Unassembled WGS sequence"/>
</dbReference>
<dbReference type="InterPro" id="IPR011527">
    <property type="entry name" value="ABC1_TM_dom"/>
</dbReference>
<keyword evidence="2 7" id="KW-0812">Transmembrane</keyword>
<dbReference type="PROSITE" id="PS50929">
    <property type="entry name" value="ABC_TM1F"/>
    <property type="match status" value="1"/>
</dbReference>
<gene>
    <name evidence="9" type="ORF">ILUMI_19535</name>
</gene>
<evidence type="ECO:0000313" key="9">
    <source>
        <dbReference type="EMBL" id="KAF2886638.1"/>
    </source>
</evidence>
<keyword evidence="10" id="KW-1185">Reference proteome</keyword>
<feature type="domain" description="ABC transmembrane type-1" evidence="8">
    <location>
        <begin position="26"/>
        <end position="231"/>
    </location>
</feature>
<feature type="transmembrane region" description="Helical" evidence="7">
    <location>
        <begin position="122"/>
        <end position="141"/>
    </location>
</feature>
<dbReference type="PANTHER" id="PTHR24223">
    <property type="entry name" value="ATP-BINDING CASSETTE SUB-FAMILY C"/>
    <property type="match status" value="1"/>
</dbReference>
<protein>
    <recommendedName>
        <fullName evidence="8">ABC transmembrane type-1 domain-containing protein</fullName>
    </recommendedName>
</protein>
<dbReference type="GO" id="GO:0140359">
    <property type="term" value="F:ABC-type transporter activity"/>
    <property type="evidence" value="ECO:0007669"/>
    <property type="project" value="InterPro"/>
</dbReference>
<dbReference type="OrthoDB" id="6500128at2759"/>
<proteinExistence type="predicted"/>
<feature type="transmembrane region" description="Helical" evidence="7">
    <location>
        <begin position="209"/>
        <end position="229"/>
    </location>
</feature>
<evidence type="ECO:0000256" key="3">
    <source>
        <dbReference type="ARBA" id="ARBA00022741"/>
    </source>
</evidence>
<accession>A0A8K0CLI7</accession>
<dbReference type="InterPro" id="IPR050173">
    <property type="entry name" value="ABC_transporter_C-like"/>
</dbReference>
<keyword evidence="5 7" id="KW-1133">Transmembrane helix</keyword>
<evidence type="ECO:0000256" key="4">
    <source>
        <dbReference type="ARBA" id="ARBA00022840"/>
    </source>
</evidence>
<keyword evidence="6 7" id="KW-0472">Membrane</keyword>
<comment type="caution">
    <text evidence="9">The sequence shown here is derived from an EMBL/GenBank/DDBJ whole genome shotgun (WGS) entry which is preliminary data.</text>
</comment>
<feature type="non-terminal residue" evidence="9">
    <location>
        <position position="231"/>
    </location>
</feature>
<organism evidence="9 10">
    <name type="scientific">Ignelater luminosus</name>
    <name type="common">Cucubano</name>
    <name type="synonym">Pyrophorus luminosus</name>
    <dbReference type="NCBI Taxonomy" id="2038154"/>
    <lineage>
        <taxon>Eukaryota</taxon>
        <taxon>Metazoa</taxon>
        <taxon>Ecdysozoa</taxon>
        <taxon>Arthropoda</taxon>
        <taxon>Hexapoda</taxon>
        <taxon>Insecta</taxon>
        <taxon>Pterygota</taxon>
        <taxon>Neoptera</taxon>
        <taxon>Endopterygota</taxon>
        <taxon>Coleoptera</taxon>
        <taxon>Polyphaga</taxon>
        <taxon>Elateriformia</taxon>
        <taxon>Elateroidea</taxon>
        <taxon>Elateridae</taxon>
        <taxon>Agrypninae</taxon>
        <taxon>Pyrophorini</taxon>
        <taxon>Ignelater</taxon>
    </lineage>
</organism>
<feature type="transmembrane region" description="Helical" evidence="7">
    <location>
        <begin position="24"/>
        <end position="46"/>
    </location>
</feature>
<dbReference type="Gene3D" id="1.20.1560.10">
    <property type="entry name" value="ABC transporter type 1, transmembrane domain"/>
    <property type="match status" value="1"/>
</dbReference>
<dbReference type="GO" id="GO:0016020">
    <property type="term" value="C:membrane"/>
    <property type="evidence" value="ECO:0007669"/>
    <property type="project" value="InterPro"/>
</dbReference>
<dbReference type="AlphaFoldDB" id="A0A8K0CLI7"/>
<dbReference type="GO" id="GO:0005524">
    <property type="term" value="F:ATP binding"/>
    <property type="evidence" value="ECO:0007669"/>
    <property type="project" value="UniProtKB-KW"/>
</dbReference>
<evidence type="ECO:0000256" key="7">
    <source>
        <dbReference type="SAM" id="Phobius"/>
    </source>
</evidence>
<keyword evidence="1" id="KW-0813">Transport</keyword>
<evidence type="ECO:0000259" key="8">
    <source>
        <dbReference type="PROSITE" id="PS50929"/>
    </source>
</evidence>
<keyword evidence="3" id="KW-0547">Nucleotide-binding</keyword>
<dbReference type="SUPFAM" id="SSF90123">
    <property type="entry name" value="ABC transporter transmembrane region"/>
    <property type="match status" value="1"/>
</dbReference>
<evidence type="ECO:0000256" key="1">
    <source>
        <dbReference type="ARBA" id="ARBA00022448"/>
    </source>
</evidence>
<dbReference type="Pfam" id="PF00664">
    <property type="entry name" value="ABC_membrane"/>
    <property type="match status" value="1"/>
</dbReference>
<feature type="non-terminal residue" evidence="9">
    <location>
        <position position="1"/>
    </location>
</feature>